<dbReference type="PROSITE" id="PS50926">
    <property type="entry name" value="TRAM"/>
    <property type="match status" value="1"/>
</dbReference>
<feature type="transmembrane region" description="Helical" evidence="5">
    <location>
        <begin position="7"/>
        <end position="28"/>
    </location>
</feature>
<dbReference type="Gene3D" id="3.40.50.1010">
    <property type="entry name" value="5'-nuclease"/>
    <property type="match status" value="1"/>
</dbReference>
<name>A0A240ABD6_9STAP</name>
<evidence type="ECO:0000313" key="7">
    <source>
        <dbReference type="EMBL" id="SNV80238.1"/>
    </source>
</evidence>
<dbReference type="InterPro" id="IPR002792">
    <property type="entry name" value="TRAM_dom"/>
</dbReference>
<dbReference type="PANTHER" id="PTHR11603">
    <property type="entry name" value="AAA FAMILY ATPASE"/>
    <property type="match status" value="1"/>
</dbReference>
<keyword evidence="3" id="KW-0378">Hydrolase</keyword>
<feature type="transmembrane region" description="Helical" evidence="5">
    <location>
        <begin position="43"/>
        <end position="62"/>
    </location>
</feature>
<evidence type="ECO:0000256" key="3">
    <source>
        <dbReference type="ARBA" id="ARBA00022801"/>
    </source>
</evidence>
<keyword evidence="4" id="KW-0460">Magnesium</keyword>
<dbReference type="GO" id="GO:0016787">
    <property type="term" value="F:hydrolase activity"/>
    <property type="evidence" value="ECO:0007669"/>
    <property type="project" value="UniProtKB-KW"/>
</dbReference>
<dbReference type="RefSeq" id="WP_095089789.1">
    <property type="nucleotide sequence ID" value="NZ_BMDM01000001.1"/>
</dbReference>
<keyword evidence="5" id="KW-1133">Transmembrane helix</keyword>
<feature type="transmembrane region" description="Helical" evidence="5">
    <location>
        <begin position="115"/>
        <end position="133"/>
    </location>
</feature>
<dbReference type="InterPro" id="IPR002716">
    <property type="entry name" value="PIN_dom"/>
</dbReference>
<comment type="cofactor">
    <cofactor evidence="1">
        <name>Mg(2+)</name>
        <dbReference type="ChEBI" id="CHEBI:18420"/>
    </cofactor>
</comment>
<dbReference type="AlphaFoldDB" id="A0A240ABD6"/>
<dbReference type="SMART" id="SM00670">
    <property type="entry name" value="PINc"/>
    <property type="match status" value="1"/>
</dbReference>
<dbReference type="KEGG" id="sste:SAMEA4384403_2333"/>
<dbReference type="EMBL" id="LT906462">
    <property type="protein sequence ID" value="SNV80238.1"/>
    <property type="molecule type" value="Genomic_DNA"/>
</dbReference>
<feature type="domain" description="TRAM" evidence="6">
    <location>
        <begin position="286"/>
        <end position="347"/>
    </location>
</feature>
<proteinExistence type="predicted"/>
<sequence length="352" mass="38926">MKILKGLIILCYLVIGSSLGILVIPELINTFSIQPEHVLSNPYIDSLIGAVIMFLLFGFLIDKIVDIADQGEKYLLKRSILEIFFATIGVMIGLMIAVMVSFILEMIGAPVLKHILPIIIAAFLCYLGFQIGLQKREEILRLFPENISNSLTRQTSARNSKLLDTSAIIDGRILDVVKCHFLDGEILVPQGVIEELQVIADAKDSIKRDKGQRGLDILSELRDTDFPISIVEPNSTHKDVDALLIKLAKKYNASIITTDYNLNKVCAVQDIKVLNVNDLSEAIKPVVHQGDTFKLLISKIGKEDGQGVGYLDDGTMVVIEKGREYISQTITVEVMSLLQTSSGRIIFAKKVS</sequence>
<keyword evidence="8" id="KW-1185">Reference proteome</keyword>
<evidence type="ECO:0000259" key="6">
    <source>
        <dbReference type="PROSITE" id="PS50926"/>
    </source>
</evidence>
<dbReference type="CDD" id="cd09877">
    <property type="entry name" value="PIN_YacL-like"/>
    <property type="match status" value="1"/>
</dbReference>
<evidence type="ECO:0000256" key="1">
    <source>
        <dbReference type="ARBA" id="ARBA00001946"/>
    </source>
</evidence>
<dbReference type="SUPFAM" id="SSF88723">
    <property type="entry name" value="PIN domain-like"/>
    <property type="match status" value="1"/>
</dbReference>
<dbReference type="InterPro" id="IPR029060">
    <property type="entry name" value="PIN-like_dom_sf"/>
</dbReference>
<dbReference type="OrthoDB" id="9780734at2"/>
<evidence type="ECO:0000313" key="8">
    <source>
        <dbReference type="Proteomes" id="UP000242084"/>
    </source>
</evidence>
<accession>A0A240ABD6</accession>
<dbReference type="GO" id="GO:0004518">
    <property type="term" value="F:nuclease activity"/>
    <property type="evidence" value="ECO:0007669"/>
    <property type="project" value="UniProtKB-KW"/>
</dbReference>
<evidence type="ECO:0000256" key="5">
    <source>
        <dbReference type="SAM" id="Phobius"/>
    </source>
</evidence>
<dbReference type="InterPro" id="IPR052041">
    <property type="entry name" value="Nucleic_acid_metab_PIN/TRAM"/>
</dbReference>
<dbReference type="Proteomes" id="UP000242084">
    <property type="component" value="Chromosome 1"/>
</dbReference>
<gene>
    <name evidence="7" type="primary">pilT</name>
    <name evidence="7" type="ORF">SAMEA4384403_02333</name>
</gene>
<dbReference type="PANTHER" id="PTHR11603:SF147">
    <property type="entry name" value="MEMBRANE PROTEIN"/>
    <property type="match status" value="1"/>
</dbReference>
<evidence type="ECO:0000256" key="2">
    <source>
        <dbReference type="ARBA" id="ARBA00022722"/>
    </source>
</evidence>
<organism evidence="7 8">
    <name type="scientific">Mammaliicoccus stepanovicii</name>
    <dbReference type="NCBI Taxonomy" id="643214"/>
    <lineage>
        <taxon>Bacteria</taxon>
        <taxon>Bacillati</taxon>
        <taxon>Bacillota</taxon>
        <taxon>Bacilli</taxon>
        <taxon>Bacillales</taxon>
        <taxon>Staphylococcaceae</taxon>
        <taxon>Mammaliicoccus</taxon>
    </lineage>
</organism>
<evidence type="ECO:0000256" key="4">
    <source>
        <dbReference type="ARBA" id="ARBA00022842"/>
    </source>
</evidence>
<protein>
    <submittedName>
        <fullName evidence="7">Pili retraction protein pilT</fullName>
    </submittedName>
</protein>
<feature type="transmembrane region" description="Helical" evidence="5">
    <location>
        <begin position="83"/>
        <end position="103"/>
    </location>
</feature>
<keyword evidence="5" id="KW-0812">Transmembrane</keyword>
<keyword evidence="5" id="KW-0472">Membrane</keyword>
<reference evidence="7 8" key="1">
    <citation type="submission" date="2017-06" db="EMBL/GenBank/DDBJ databases">
        <authorList>
            <consortium name="Pathogen Informatics"/>
        </authorList>
    </citation>
    <scope>NUCLEOTIDE SEQUENCE [LARGE SCALE GENOMIC DNA]</scope>
    <source>
        <strain evidence="7 8">NCTC13839</strain>
    </source>
</reference>
<keyword evidence="2" id="KW-0540">Nuclease</keyword>